<dbReference type="InParanoid" id="A0A251UM14"/>
<dbReference type="EMBL" id="CM007894">
    <property type="protein sequence ID" value="OTG23812.1"/>
    <property type="molecule type" value="Genomic_DNA"/>
</dbReference>
<dbReference type="Proteomes" id="UP000215914">
    <property type="component" value="Chromosome 5"/>
</dbReference>
<reference evidence="1 3" key="1">
    <citation type="journal article" date="2017" name="Nature">
        <title>The sunflower genome provides insights into oil metabolism, flowering and Asterid evolution.</title>
        <authorList>
            <person name="Badouin H."/>
            <person name="Gouzy J."/>
            <person name="Grassa C.J."/>
            <person name="Murat F."/>
            <person name="Staton S.E."/>
            <person name="Cottret L."/>
            <person name="Lelandais-Briere C."/>
            <person name="Owens G.L."/>
            <person name="Carrere S."/>
            <person name="Mayjonade B."/>
            <person name="Legrand L."/>
            <person name="Gill N."/>
            <person name="Kane N.C."/>
            <person name="Bowers J.E."/>
            <person name="Hubner S."/>
            <person name="Bellec A."/>
            <person name="Berard A."/>
            <person name="Berges H."/>
            <person name="Blanchet N."/>
            <person name="Boniface M.C."/>
            <person name="Brunel D."/>
            <person name="Catrice O."/>
            <person name="Chaidir N."/>
            <person name="Claudel C."/>
            <person name="Donnadieu C."/>
            <person name="Faraut T."/>
            <person name="Fievet G."/>
            <person name="Helmstetter N."/>
            <person name="King M."/>
            <person name="Knapp S.J."/>
            <person name="Lai Z."/>
            <person name="Le Paslier M.C."/>
            <person name="Lippi Y."/>
            <person name="Lorenzon L."/>
            <person name="Mandel J.R."/>
            <person name="Marage G."/>
            <person name="Marchand G."/>
            <person name="Marquand E."/>
            <person name="Bret-Mestries E."/>
            <person name="Morien E."/>
            <person name="Nambeesan S."/>
            <person name="Nguyen T."/>
            <person name="Pegot-Espagnet P."/>
            <person name="Pouilly N."/>
            <person name="Raftis F."/>
            <person name="Sallet E."/>
            <person name="Schiex T."/>
            <person name="Thomas J."/>
            <person name="Vandecasteele C."/>
            <person name="Vares D."/>
            <person name="Vear F."/>
            <person name="Vautrin S."/>
            <person name="Crespi M."/>
            <person name="Mangin B."/>
            <person name="Burke J.M."/>
            <person name="Salse J."/>
            <person name="Munos S."/>
            <person name="Vincourt P."/>
            <person name="Rieseberg L.H."/>
            <person name="Langlade N.B."/>
        </authorList>
    </citation>
    <scope>NUCLEOTIDE SEQUENCE [LARGE SCALE GENOMIC DNA]</scope>
    <source>
        <strain evidence="3">cv. SF193</strain>
        <tissue evidence="1">Leaves</tissue>
    </source>
</reference>
<evidence type="ECO:0000313" key="2">
    <source>
        <dbReference type="EMBL" id="OTG23812.1"/>
    </source>
</evidence>
<organism evidence="2 3">
    <name type="scientific">Helianthus annuus</name>
    <name type="common">Common sunflower</name>
    <dbReference type="NCBI Taxonomy" id="4232"/>
    <lineage>
        <taxon>Eukaryota</taxon>
        <taxon>Viridiplantae</taxon>
        <taxon>Streptophyta</taxon>
        <taxon>Embryophyta</taxon>
        <taxon>Tracheophyta</taxon>
        <taxon>Spermatophyta</taxon>
        <taxon>Magnoliopsida</taxon>
        <taxon>eudicotyledons</taxon>
        <taxon>Gunneridae</taxon>
        <taxon>Pentapetalae</taxon>
        <taxon>asterids</taxon>
        <taxon>campanulids</taxon>
        <taxon>Asterales</taxon>
        <taxon>Asteraceae</taxon>
        <taxon>Asteroideae</taxon>
        <taxon>Heliantheae alliance</taxon>
        <taxon>Heliantheae</taxon>
        <taxon>Helianthus</taxon>
    </lineage>
</organism>
<protein>
    <submittedName>
        <fullName evidence="2">Uncharacterized protein</fullName>
    </submittedName>
</protein>
<sequence length="56" mass="6383">MFNSTLTKNEDILCPVDGAIMITGLRVAREKMFWLLLQWLKPPSDGNLLKGTNLMF</sequence>
<evidence type="ECO:0000313" key="3">
    <source>
        <dbReference type="Proteomes" id="UP000215914"/>
    </source>
</evidence>
<gene>
    <name evidence="2" type="ORF">HannXRQ_Chr05g0129771</name>
    <name evidence="1" type="ORF">HanXRQr2_Chr05g0193631</name>
</gene>
<reference evidence="2" key="2">
    <citation type="submission" date="2017-02" db="EMBL/GenBank/DDBJ databases">
        <title>Sunflower complete genome.</title>
        <authorList>
            <person name="Langlade N."/>
            <person name="Munos S."/>
        </authorList>
    </citation>
    <scope>NUCLEOTIDE SEQUENCE [LARGE SCALE GENOMIC DNA]</scope>
    <source>
        <tissue evidence="2">Leaves</tissue>
    </source>
</reference>
<name>A0A251UM14_HELAN</name>
<evidence type="ECO:0000313" key="1">
    <source>
        <dbReference type="EMBL" id="KAF5804133.1"/>
    </source>
</evidence>
<dbReference type="Gramene" id="mRNA:HanXRQr2_Chr05g0193631">
    <property type="protein sequence ID" value="mRNA:HanXRQr2_Chr05g0193631"/>
    <property type="gene ID" value="HanXRQr2_Chr05g0193631"/>
</dbReference>
<proteinExistence type="predicted"/>
<reference evidence="1" key="3">
    <citation type="submission" date="2020-06" db="EMBL/GenBank/DDBJ databases">
        <title>Helianthus annuus Genome sequencing and assembly Release 2.</title>
        <authorList>
            <person name="Gouzy J."/>
            <person name="Langlade N."/>
            <person name="Munos S."/>
        </authorList>
    </citation>
    <scope>NUCLEOTIDE SEQUENCE</scope>
    <source>
        <tissue evidence="1">Leaves</tissue>
    </source>
</reference>
<keyword evidence="3" id="KW-1185">Reference proteome</keyword>
<accession>A0A251UM14</accession>
<dbReference type="AlphaFoldDB" id="A0A251UM14"/>
<dbReference type="EMBL" id="MNCJ02000320">
    <property type="protein sequence ID" value="KAF5804133.1"/>
    <property type="molecule type" value="Genomic_DNA"/>
</dbReference>